<evidence type="ECO:0000313" key="2">
    <source>
        <dbReference type="Proteomes" id="UP000824208"/>
    </source>
</evidence>
<organism evidence="1 2">
    <name type="scientific">Candidatus Flavonifractor intestinipullorum</name>
    <dbReference type="NCBI Taxonomy" id="2838587"/>
    <lineage>
        <taxon>Bacteria</taxon>
        <taxon>Bacillati</taxon>
        <taxon>Bacillota</taxon>
        <taxon>Clostridia</taxon>
        <taxon>Eubacteriales</taxon>
        <taxon>Oscillospiraceae</taxon>
        <taxon>Flavonifractor</taxon>
    </lineage>
</organism>
<dbReference type="InterPro" id="IPR047735">
    <property type="entry name" value="GrdX-like"/>
</dbReference>
<comment type="caution">
    <text evidence="1">The sequence shown here is derived from an EMBL/GenBank/DDBJ whole genome shotgun (WGS) entry which is preliminary data.</text>
</comment>
<name>A0A9D2MDG4_9FIRM</name>
<reference evidence="1" key="2">
    <citation type="submission" date="2021-04" db="EMBL/GenBank/DDBJ databases">
        <authorList>
            <person name="Gilroy R."/>
        </authorList>
    </citation>
    <scope>NUCLEOTIDE SEQUENCE</scope>
    <source>
        <strain evidence="1">CHK189-11263</strain>
    </source>
</reference>
<gene>
    <name evidence="1" type="ORF">H9714_10275</name>
</gene>
<dbReference type="AlphaFoldDB" id="A0A9D2MDG4"/>
<proteinExistence type="predicted"/>
<protein>
    <submittedName>
        <fullName evidence="1">GrdX family protein</fullName>
    </submittedName>
</protein>
<dbReference type="NCBIfam" id="NF038093">
    <property type="entry name" value="GrdX"/>
    <property type="match status" value="1"/>
</dbReference>
<dbReference type="Proteomes" id="UP000824208">
    <property type="component" value="Unassembled WGS sequence"/>
</dbReference>
<sequence length="128" mass="14319">MLLVTNNEKVRAKYAAVCTLRFVEGGHNDVLKVVRDLVHKGHKLLTHPLAGSVKPNETPFRSVALTEEPGPLDLESLELIEKALGMLRQFKPRFQRGEDAPPDMREDFAEIDYRLIDGALASQTEGKI</sequence>
<accession>A0A9D2MDG4</accession>
<evidence type="ECO:0000313" key="1">
    <source>
        <dbReference type="EMBL" id="HJB57924.1"/>
    </source>
</evidence>
<reference evidence="1" key="1">
    <citation type="journal article" date="2021" name="PeerJ">
        <title>Extensive microbial diversity within the chicken gut microbiome revealed by metagenomics and culture.</title>
        <authorList>
            <person name="Gilroy R."/>
            <person name="Ravi A."/>
            <person name="Getino M."/>
            <person name="Pursley I."/>
            <person name="Horton D.L."/>
            <person name="Alikhan N.F."/>
            <person name="Baker D."/>
            <person name="Gharbi K."/>
            <person name="Hall N."/>
            <person name="Watson M."/>
            <person name="Adriaenssens E.M."/>
            <person name="Foster-Nyarko E."/>
            <person name="Jarju S."/>
            <person name="Secka A."/>
            <person name="Antonio M."/>
            <person name="Oren A."/>
            <person name="Chaudhuri R.R."/>
            <person name="La Ragione R."/>
            <person name="Hildebrand F."/>
            <person name="Pallen M.J."/>
        </authorList>
    </citation>
    <scope>NUCLEOTIDE SEQUENCE</scope>
    <source>
        <strain evidence="1">CHK189-11263</strain>
    </source>
</reference>
<dbReference type="EMBL" id="DWYC01000088">
    <property type="protein sequence ID" value="HJB57924.1"/>
    <property type="molecule type" value="Genomic_DNA"/>
</dbReference>